<reference evidence="3 4" key="1">
    <citation type="submission" date="2015-04" db="EMBL/GenBank/DDBJ databases">
        <title>Complete genome sequence of Schizopora paradoxa KUC8140, a cosmopolitan wood degrader in East Asia.</title>
        <authorList>
            <consortium name="DOE Joint Genome Institute"/>
            <person name="Min B."/>
            <person name="Park H."/>
            <person name="Jang Y."/>
            <person name="Kim J.-J."/>
            <person name="Kim K.H."/>
            <person name="Pangilinan J."/>
            <person name="Lipzen A."/>
            <person name="Riley R."/>
            <person name="Grigoriev I.V."/>
            <person name="Spatafora J.W."/>
            <person name="Choi I.-G."/>
        </authorList>
    </citation>
    <scope>NUCLEOTIDE SEQUENCE [LARGE SCALE GENOMIC DNA]</scope>
    <source>
        <strain evidence="3 4">KUC8140</strain>
    </source>
</reference>
<feature type="region of interest" description="Disordered" evidence="1">
    <location>
        <begin position="329"/>
        <end position="377"/>
    </location>
</feature>
<dbReference type="Pfam" id="PF00566">
    <property type="entry name" value="RabGAP-TBC"/>
    <property type="match status" value="1"/>
</dbReference>
<dbReference type="GO" id="GO:0031267">
    <property type="term" value="F:small GTPase binding"/>
    <property type="evidence" value="ECO:0007669"/>
    <property type="project" value="TreeGrafter"/>
</dbReference>
<evidence type="ECO:0000259" key="2">
    <source>
        <dbReference type="PROSITE" id="PS50086"/>
    </source>
</evidence>
<sequence length="1210" mass="132762">MNPSPNAGETDSSSSHPLSPDQITFGRGRARHAVDNIETRPGTSYFTLKSQAGREKSSGRSTISVTDVGRGISVESSLHSLWDRSQAPSSPSVTHKTLPSTRTTRTSSDKERNDFGPVTNSQVLQTKWHELSDEQIQRTISRYSSLRAPSETPLKPYFAALRALSSGLHQSQREREELVQRFRSKKATIEGIIHNADEFDTHVGQHVLDVLDDELDNNGVNGGQPGSLVQSLDEALAEEVTSPVGVTGVQLVLNGKDTIDDSDDPPTRTSPEGIPILKDDRNSITESMMSRSLPSSISSTRSDSIHHDGKGMGKWMSTWWIKDKPKKERPPLIISSTPSNGLPPLEPRTPGSSSLRLGLSEDDPTSTVKPEKSTRRKVSRSVFGSLGFSIMNPTISSSSKKSVSRSLAEVGDDVFSPPEELVQEEVPSKVSSPTHNAMQLPSGPIPPQLTTTMSFEEVDVGETVRESTLSSEEWPPPQGSSLQAIVNATRVMTDSHTSILAEQCRDAGELITNLSMDLIRNARDANLSSREKSKEKRQQRSESAEESSRAAVKAVITPPGSTDAKATLNKTLATPTKHRTYRSSSSAPYFSGTLFAPFIAQQQRRISNAVAGIVPSKKALESQSPQASEASRAEQGTNGQKPRSVPLDSIIPDDAKPPTQYLARRYVSLTAKDFKPIMHISTTAARHSVIQRDVGPEPLADRYGFIYDVSKYDSLLLGRAIDCQNAAPACLTGVRIADRDEEAEWSDDEEVGDKSFDVVSGDCECEVEKDWSKVERPSGTNTNDASVSTPLSPIVPDGSSPPSLQRRPSTIASRKRSPTISSVVAPSIKSLAAVLSVENDSPRHTCEKSIRRMLHSLSEIHNQQQGSRKKVWDAFLKQRSKIKSRNQQATTGNSQGGGAAAILGLGTSVEEEELLHSEGMIGFSQMGHSLSREEKREFSRLIHDGVPLDYRGKVWLECSGALDMMEPGVYKDLLNSPSEENDSVLREIEKDVGRTMPLNIFFGGDGPGVDKLRRVLTAYSRRNPHVGYCQGMNLVTSTLLLVYGNDEEAFWVLCAIIEQLLPRDFFSTSLLVSRACPMVLMDYVEESLPRLHAHLVELGVDLPAICFSWFLSLFTDCLPVETLFRVWDVFFVDGLDVLFRVALAILQSSEAELLDCTSVSSVYIALESLPTRQWQADKLLQIEDDLRTSIGHSEILKRRDAHVEKLSSCL</sequence>
<dbReference type="InterPro" id="IPR000195">
    <property type="entry name" value="Rab-GAP-TBC_dom"/>
</dbReference>
<dbReference type="PROSITE" id="PS50086">
    <property type="entry name" value="TBC_RABGAP"/>
    <property type="match status" value="1"/>
</dbReference>
<dbReference type="PANTHER" id="PTHR47219">
    <property type="entry name" value="RAB GTPASE-ACTIVATING PROTEIN 1-LIKE"/>
    <property type="match status" value="1"/>
</dbReference>
<protein>
    <submittedName>
        <fullName evidence="3">TBC-domain-containing protein</fullName>
    </submittedName>
</protein>
<feature type="region of interest" description="Disordered" evidence="1">
    <location>
        <begin position="618"/>
        <end position="656"/>
    </location>
</feature>
<dbReference type="InterPro" id="IPR035969">
    <property type="entry name" value="Rab-GAP_TBC_sf"/>
</dbReference>
<name>A0A0H2S6D1_9AGAM</name>
<dbReference type="Gene3D" id="1.10.8.270">
    <property type="entry name" value="putative rabgap domain of human tbc1 domain family member 14 like domains"/>
    <property type="match status" value="1"/>
</dbReference>
<dbReference type="InParanoid" id="A0A0H2S6D1"/>
<feature type="region of interest" description="Disordered" evidence="1">
    <location>
        <begin position="82"/>
        <end position="120"/>
    </location>
</feature>
<feature type="domain" description="Rab-GAP TBC" evidence="2">
    <location>
        <begin position="945"/>
        <end position="1134"/>
    </location>
</feature>
<feature type="compositionally biased region" description="Low complexity" evidence="1">
    <location>
        <begin position="287"/>
        <end position="302"/>
    </location>
</feature>
<feature type="compositionally biased region" description="Basic and acidic residues" evidence="1">
    <location>
        <begin position="529"/>
        <end position="548"/>
    </location>
</feature>
<dbReference type="Gene3D" id="1.10.472.80">
    <property type="entry name" value="Ypt/Rab-GAP domain of gyp1p, domain 3"/>
    <property type="match status" value="1"/>
</dbReference>
<dbReference type="OrthoDB" id="294251at2759"/>
<gene>
    <name evidence="3" type="ORF">SCHPADRAFT_868527</name>
</gene>
<dbReference type="Proteomes" id="UP000053477">
    <property type="component" value="Unassembled WGS sequence"/>
</dbReference>
<dbReference type="GO" id="GO:0005096">
    <property type="term" value="F:GTPase activator activity"/>
    <property type="evidence" value="ECO:0007669"/>
    <property type="project" value="TreeGrafter"/>
</dbReference>
<feature type="compositionally biased region" description="Polar residues" evidence="1">
    <location>
        <begin position="778"/>
        <end position="791"/>
    </location>
</feature>
<feature type="region of interest" description="Disordered" evidence="1">
    <location>
        <begin position="525"/>
        <end position="585"/>
    </location>
</feature>
<feature type="region of interest" description="Disordered" evidence="1">
    <location>
        <begin position="256"/>
        <end position="310"/>
    </location>
</feature>
<feature type="compositionally biased region" description="Polar residues" evidence="1">
    <location>
        <begin position="429"/>
        <end position="439"/>
    </location>
</feature>
<dbReference type="SUPFAM" id="SSF47923">
    <property type="entry name" value="Ypt/Rab-GAP domain of gyp1p"/>
    <property type="match status" value="2"/>
</dbReference>
<evidence type="ECO:0000313" key="3">
    <source>
        <dbReference type="EMBL" id="KLO17233.1"/>
    </source>
</evidence>
<evidence type="ECO:0000256" key="1">
    <source>
        <dbReference type="SAM" id="MobiDB-lite"/>
    </source>
</evidence>
<dbReference type="AlphaFoldDB" id="A0A0H2S6D1"/>
<feature type="compositionally biased region" description="Polar residues" evidence="1">
    <location>
        <begin position="41"/>
        <end position="50"/>
    </location>
</feature>
<dbReference type="SMART" id="SM00164">
    <property type="entry name" value="TBC"/>
    <property type="match status" value="1"/>
</dbReference>
<dbReference type="FunFam" id="1.10.8.270:FF:000026">
    <property type="entry name" value="TBC (Tre-2/Bub2/Cdc16) domain family"/>
    <property type="match status" value="1"/>
</dbReference>
<evidence type="ECO:0000313" key="4">
    <source>
        <dbReference type="Proteomes" id="UP000053477"/>
    </source>
</evidence>
<accession>A0A0H2S6D1</accession>
<feature type="compositionally biased region" description="Polar residues" evidence="1">
    <location>
        <begin position="1"/>
        <end position="17"/>
    </location>
</feature>
<dbReference type="STRING" id="27342.A0A0H2S6D1"/>
<feature type="region of interest" description="Disordered" evidence="1">
    <location>
        <begin position="420"/>
        <end position="447"/>
    </location>
</feature>
<feature type="compositionally biased region" description="Polar residues" evidence="1">
    <location>
        <begin position="800"/>
        <end position="819"/>
    </location>
</feature>
<dbReference type="PANTHER" id="PTHR47219:SF20">
    <property type="entry name" value="TBC1 DOMAIN FAMILY MEMBER 2B"/>
    <property type="match status" value="1"/>
</dbReference>
<dbReference type="InterPro" id="IPR050302">
    <property type="entry name" value="Rab_GAP_TBC_domain"/>
</dbReference>
<organism evidence="3 4">
    <name type="scientific">Schizopora paradoxa</name>
    <dbReference type="NCBI Taxonomy" id="27342"/>
    <lineage>
        <taxon>Eukaryota</taxon>
        <taxon>Fungi</taxon>
        <taxon>Dikarya</taxon>
        <taxon>Basidiomycota</taxon>
        <taxon>Agaricomycotina</taxon>
        <taxon>Agaricomycetes</taxon>
        <taxon>Hymenochaetales</taxon>
        <taxon>Schizoporaceae</taxon>
        <taxon>Schizopora</taxon>
    </lineage>
</organism>
<proteinExistence type="predicted"/>
<feature type="compositionally biased region" description="Polar residues" evidence="1">
    <location>
        <begin position="86"/>
        <end position="99"/>
    </location>
</feature>
<feature type="compositionally biased region" description="Polar residues" evidence="1">
    <location>
        <begin position="621"/>
        <end position="641"/>
    </location>
</feature>
<dbReference type="EMBL" id="KQ085907">
    <property type="protein sequence ID" value="KLO17233.1"/>
    <property type="molecule type" value="Genomic_DNA"/>
</dbReference>
<feature type="region of interest" description="Disordered" evidence="1">
    <location>
        <begin position="770"/>
        <end position="819"/>
    </location>
</feature>
<keyword evidence="4" id="KW-1185">Reference proteome</keyword>
<feature type="region of interest" description="Disordered" evidence="1">
    <location>
        <begin position="1"/>
        <end position="64"/>
    </location>
</feature>